<evidence type="ECO:0000313" key="4">
    <source>
        <dbReference type="EMBL" id="PZQ95922.1"/>
    </source>
</evidence>
<dbReference type="InterPro" id="IPR055170">
    <property type="entry name" value="GFO_IDH_MocA-like_dom"/>
</dbReference>
<dbReference type="GO" id="GO:0016491">
    <property type="term" value="F:oxidoreductase activity"/>
    <property type="evidence" value="ECO:0007669"/>
    <property type="project" value="UniProtKB-KW"/>
</dbReference>
<feature type="domain" description="GFO/IDH/MocA-like oxidoreductase" evidence="3">
    <location>
        <begin position="138"/>
        <end position="272"/>
    </location>
</feature>
<dbReference type="GO" id="GO:0000166">
    <property type="term" value="F:nucleotide binding"/>
    <property type="evidence" value="ECO:0007669"/>
    <property type="project" value="InterPro"/>
</dbReference>
<proteinExistence type="predicted"/>
<evidence type="ECO:0000256" key="1">
    <source>
        <dbReference type="ARBA" id="ARBA00023002"/>
    </source>
</evidence>
<dbReference type="PANTHER" id="PTHR43818:SF11">
    <property type="entry name" value="BCDNA.GH03377"/>
    <property type="match status" value="1"/>
</dbReference>
<name>A0A2W5S4J2_CERSP</name>
<evidence type="ECO:0000259" key="2">
    <source>
        <dbReference type="Pfam" id="PF01408"/>
    </source>
</evidence>
<dbReference type="Proteomes" id="UP000248975">
    <property type="component" value="Unassembled WGS sequence"/>
</dbReference>
<feature type="domain" description="Gfo/Idh/MocA-like oxidoreductase N-terminal" evidence="2">
    <location>
        <begin position="5"/>
        <end position="129"/>
    </location>
</feature>
<dbReference type="Gene3D" id="3.30.360.10">
    <property type="entry name" value="Dihydrodipicolinate Reductase, domain 2"/>
    <property type="match status" value="1"/>
</dbReference>
<keyword evidence="1" id="KW-0560">Oxidoreductase</keyword>
<reference evidence="4 5" key="1">
    <citation type="submission" date="2017-08" db="EMBL/GenBank/DDBJ databases">
        <title>Infants hospitalized years apart are colonized by the same room-sourced microbial strains.</title>
        <authorList>
            <person name="Brooks B."/>
            <person name="Olm M.R."/>
            <person name="Firek B.A."/>
            <person name="Baker R."/>
            <person name="Thomas B.C."/>
            <person name="Morowitz M.J."/>
            <person name="Banfield J.F."/>
        </authorList>
    </citation>
    <scope>NUCLEOTIDE SEQUENCE [LARGE SCALE GENOMIC DNA]</scope>
    <source>
        <strain evidence="4">S2_003_000_R2_11</strain>
    </source>
</reference>
<organism evidence="4 5">
    <name type="scientific">Cereibacter sphaeroides</name>
    <name type="common">Rhodobacter sphaeroides</name>
    <dbReference type="NCBI Taxonomy" id="1063"/>
    <lineage>
        <taxon>Bacteria</taxon>
        <taxon>Pseudomonadati</taxon>
        <taxon>Pseudomonadota</taxon>
        <taxon>Alphaproteobacteria</taxon>
        <taxon>Rhodobacterales</taxon>
        <taxon>Paracoccaceae</taxon>
        <taxon>Cereibacter</taxon>
    </lineage>
</organism>
<evidence type="ECO:0000259" key="3">
    <source>
        <dbReference type="Pfam" id="PF22725"/>
    </source>
</evidence>
<sequence>MNRLGVALIGTGFMGKCHALAFGSLRTAYGDMPVIDRVALCDVDANHAAACASAFGFARATTDWRDLLADPAIDLISVTSPNGLHREMAVAALQAGKHVWCEKPMALTIEDAEAMAEAAAKSGKATALGYGYLQNPAIQEARRLIAEGAIGTPFDFRGSVDEDYMADPSLPWSWRLRASDAGLGTLGDLTVHLISLARTLMGEISALSAMVDTVHRERPKPGGGTAEVENDDIAHALIRFTSGARGTMASSRIAHGRKNGLAVEVHGSKGTLWLNNERMNELNLYIADGPPESRGFRRILSAPTHGDYARLCPAPGHGLGFNELKVIELAELVKAIRGVPSRSVNFDEGLRIERVIHAFAASSGTGNWVDLA</sequence>
<dbReference type="InterPro" id="IPR036291">
    <property type="entry name" value="NAD(P)-bd_dom_sf"/>
</dbReference>
<dbReference type="PANTHER" id="PTHR43818">
    <property type="entry name" value="BCDNA.GH03377"/>
    <property type="match status" value="1"/>
</dbReference>
<protein>
    <submittedName>
        <fullName evidence="4">Myo-inositol 2-dehydrogenase</fullName>
    </submittedName>
</protein>
<gene>
    <name evidence="4" type="ORF">DI533_18000</name>
</gene>
<dbReference type="EMBL" id="QFQS01000005">
    <property type="protein sequence ID" value="PZQ95922.1"/>
    <property type="molecule type" value="Genomic_DNA"/>
</dbReference>
<accession>A0A2W5S4J2</accession>
<dbReference type="AlphaFoldDB" id="A0A2W5S4J2"/>
<dbReference type="SUPFAM" id="SSF55347">
    <property type="entry name" value="Glyceraldehyde-3-phosphate dehydrogenase-like, C-terminal domain"/>
    <property type="match status" value="1"/>
</dbReference>
<dbReference type="SUPFAM" id="SSF51735">
    <property type="entry name" value="NAD(P)-binding Rossmann-fold domains"/>
    <property type="match status" value="1"/>
</dbReference>
<dbReference type="InterPro" id="IPR050463">
    <property type="entry name" value="Gfo/Idh/MocA_oxidrdct_glycsds"/>
</dbReference>
<dbReference type="Pfam" id="PF22725">
    <property type="entry name" value="GFO_IDH_MocA_C3"/>
    <property type="match status" value="1"/>
</dbReference>
<dbReference type="Pfam" id="PF01408">
    <property type="entry name" value="GFO_IDH_MocA"/>
    <property type="match status" value="1"/>
</dbReference>
<evidence type="ECO:0000313" key="5">
    <source>
        <dbReference type="Proteomes" id="UP000248975"/>
    </source>
</evidence>
<comment type="caution">
    <text evidence="4">The sequence shown here is derived from an EMBL/GenBank/DDBJ whole genome shotgun (WGS) entry which is preliminary data.</text>
</comment>
<dbReference type="Gene3D" id="3.40.50.720">
    <property type="entry name" value="NAD(P)-binding Rossmann-like Domain"/>
    <property type="match status" value="1"/>
</dbReference>
<dbReference type="InterPro" id="IPR000683">
    <property type="entry name" value="Gfo/Idh/MocA-like_OxRdtase_N"/>
</dbReference>